<organism evidence="9 10">
    <name type="scientific">Recurvomyces mirabilis</name>
    <dbReference type="NCBI Taxonomy" id="574656"/>
    <lineage>
        <taxon>Eukaryota</taxon>
        <taxon>Fungi</taxon>
        <taxon>Dikarya</taxon>
        <taxon>Ascomycota</taxon>
        <taxon>Pezizomycotina</taxon>
        <taxon>Dothideomycetes</taxon>
        <taxon>Dothideomycetidae</taxon>
        <taxon>Mycosphaerellales</taxon>
        <taxon>Teratosphaeriaceae</taxon>
        <taxon>Recurvomyces</taxon>
    </lineage>
</organism>
<comment type="subcellular location">
    <subcellularLocation>
        <location evidence="1">Membrane</location>
        <topology evidence="1">Multi-pass membrane protein</topology>
    </subcellularLocation>
</comment>
<evidence type="ECO:0000256" key="7">
    <source>
        <dbReference type="SAM" id="Phobius"/>
    </source>
</evidence>
<feature type="transmembrane region" description="Helical" evidence="7">
    <location>
        <begin position="208"/>
        <end position="228"/>
    </location>
</feature>
<dbReference type="GO" id="GO:0016491">
    <property type="term" value="F:oxidoreductase activity"/>
    <property type="evidence" value="ECO:0007669"/>
    <property type="project" value="UniProtKB-KW"/>
</dbReference>
<dbReference type="PANTHER" id="PTHR43791:SF92">
    <property type="entry name" value="AGL026WP"/>
    <property type="match status" value="1"/>
</dbReference>
<comment type="caution">
    <text evidence="9">The sequence shown here is derived from an EMBL/GenBank/DDBJ whole genome shotgun (WGS) entry which is preliminary data.</text>
</comment>
<feature type="region of interest" description="Disordered" evidence="6">
    <location>
        <begin position="1"/>
        <end position="24"/>
    </location>
</feature>
<dbReference type="GO" id="GO:0016020">
    <property type="term" value="C:membrane"/>
    <property type="evidence" value="ECO:0007669"/>
    <property type="project" value="UniProtKB-SubCell"/>
</dbReference>
<keyword evidence="10" id="KW-1185">Reference proteome</keyword>
<evidence type="ECO:0000256" key="6">
    <source>
        <dbReference type="SAM" id="MobiDB-lite"/>
    </source>
</evidence>
<accession>A0AAE0WK68</accession>
<evidence type="ECO:0000256" key="3">
    <source>
        <dbReference type="ARBA" id="ARBA00022692"/>
    </source>
</evidence>
<name>A0AAE0WK68_9PEZI</name>
<dbReference type="InterPro" id="IPR029753">
    <property type="entry name" value="D-isomer_DH_CS"/>
</dbReference>
<sequence>MHQVDEQSRSGTSQPQSRPRILHIGGPIKHNPELYDQIAEEFNLIRPELAELERNAFMQSLKDRRWGDFDAIMRPFWNTGGEMGQWDRELIPLLPSSVKCWPNSDKVLVDATLLKRLKKGSRLVNIARGGLVDEKALVDALESGHIFAADVLNYLDRNNLATARLGSFEKDIGLHGTQYNTVINLFFVGYILTQIPTNMILDKVRPSLFLPAVMVCWATVSAATGAVHSYSGILALRFILGFVEAPFFPGALFLFSSWYTKKELAVRISVLYAAGQMTGAFGGLLGSAIMSGMNGVAGLPAWRWLFIIEGVATVPVAVAAMFILPDYPSTTKWLSEQERNLAILRVAEEANVEDRHSDTSAFGGLKMAFTDPILYIIWMMQLGLNTAAAFTNLFRRWSKLLATTLLLSAPPYVFAAILGICNSFHSDKTRERYLHVVWPQIFCSIGFIISAVALKTAARYTSTFMMMSIYGSFGCILSWVSTSLPRPSAKRAGAYAVVNADSNFASIYASYFYPAEQGPRYWQANVANVAFSMACIGMALLLRFVLQRCNRLLDRAAESADPTEAEQVASKWQISPDYSYTL</sequence>
<dbReference type="EMBL" id="JAUTXT010000026">
    <property type="protein sequence ID" value="KAK3673229.1"/>
    <property type="molecule type" value="Genomic_DNA"/>
</dbReference>
<feature type="transmembrane region" description="Helical" evidence="7">
    <location>
        <begin position="400"/>
        <end position="421"/>
    </location>
</feature>
<keyword evidence="3 7" id="KW-0812">Transmembrane</keyword>
<reference evidence="9" key="1">
    <citation type="submission" date="2023-07" db="EMBL/GenBank/DDBJ databases">
        <title>Black Yeasts Isolated from many extreme environments.</title>
        <authorList>
            <person name="Coleine C."/>
            <person name="Stajich J.E."/>
            <person name="Selbmann L."/>
        </authorList>
    </citation>
    <scope>NUCLEOTIDE SEQUENCE</scope>
    <source>
        <strain evidence="9">CCFEE 5485</strain>
    </source>
</reference>
<dbReference type="Proteomes" id="UP001274830">
    <property type="component" value="Unassembled WGS sequence"/>
</dbReference>
<protein>
    <recommendedName>
        <fullName evidence="8">Major facilitator superfamily (MFS) profile domain-containing protein</fullName>
    </recommendedName>
</protein>
<dbReference type="FunFam" id="1.20.1250.20:FF:000057">
    <property type="entry name" value="MFS general substrate transporter"/>
    <property type="match status" value="1"/>
</dbReference>
<keyword evidence="2" id="KW-0813">Transport</keyword>
<proteinExistence type="predicted"/>
<gene>
    <name evidence="9" type="ORF">LTR78_006774</name>
</gene>
<dbReference type="PROSITE" id="PS00671">
    <property type="entry name" value="D_2_HYDROXYACID_DH_3"/>
    <property type="match status" value="1"/>
</dbReference>
<dbReference type="GO" id="GO:0051287">
    <property type="term" value="F:NAD binding"/>
    <property type="evidence" value="ECO:0007669"/>
    <property type="project" value="InterPro"/>
</dbReference>
<dbReference type="AlphaFoldDB" id="A0AAE0WK68"/>
<evidence type="ECO:0000256" key="2">
    <source>
        <dbReference type="ARBA" id="ARBA00022448"/>
    </source>
</evidence>
<dbReference type="InterPro" id="IPR036259">
    <property type="entry name" value="MFS_trans_sf"/>
</dbReference>
<feature type="transmembrane region" description="Helical" evidence="7">
    <location>
        <begin position="373"/>
        <end position="394"/>
    </location>
</feature>
<dbReference type="SUPFAM" id="SSF51735">
    <property type="entry name" value="NAD(P)-binding Rossmann-fold domains"/>
    <property type="match status" value="1"/>
</dbReference>
<dbReference type="InterPro" id="IPR020846">
    <property type="entry name" value="MFS_dom"/>
</dbReference>
<dbReference type="PANTHER" id="PTHR43791">
    <property type="entry name" value="PERMEASE-RELATED"/>
    <property type="match status" value="1"/>
</dbReference>
<keyword evidence="5 7" id="KW-0472">Membrane</keyword>
<feature type="transmembrane region" description="Helical" evidence="7">
    <location>
        <begin position="270"/>
        <end position="290"/>
    </location>
</feature>
<evidence type="ECO:0000256" key="5">
    <source>
        <dbReference type="ARBA" id="ARBA00023136"/>
    </source>
</evidence>
<dbReference type="SUPFAM" id="SSF103473">
    <property type="entry name" value="MFS general substrate transporter"/>
    <property type="match status" value="1"/>
</dbReference>
<dbReference type="Gene3D" id="1.20.1250.20">
    <property type="entry name" value="MFS general substrate transporter like domains"/>
    <property type="match status" value="1"/>
</dbReference>
<feature type="transmembrane region" description="Helical" evidence="7">
    <location>
        <begin position="525"/>
        <end position="546"/>
    </location>
</feature>
<evidence type="ECO:0000256" key="4">
    <source>
        <dbReference type="ARBA" id="ARBA00022989"/>
    </source>
</evidence>
<evidence type="ECO:0000256" key="1">
    <source>
        <dbReference type="ARBA" id="ARBA00004141"/>
    </source>
</evidence>
<evidence type="ECO:0000313" key="10">
    <source>
        <dbReference type="Proteomes" id="UP001274830"/>
    </source>
</evidence>
<evidence type="ECO:0000313" key="9">
    <source>
        <dbReference type="EMBL" id="KAK3673229.1"/>
    </source>
</evidence>
<evidence type="ECO:0000259" key="8">
    <source>
        <dbReference type="PROSITE" id="PS50850"/>
    </source>
</evidence>
<feature type="domain" description="Major facilitator superfamily (MFS) profile" evidence="8">
    <location>
        <begin position="142"/>
        <end position="550"/>
    </location>
</feature>
<feature type="transmembrane region" description="Helical" evidence="7">
    <location>
        <begin position="492"/>
        <end position="513"/>
    </location>
</feature>
<dbReference type="PROSITE" id="PS50850">
    <property type="entry name" value="MFS"/>
    <property type="match status" value="1"/>
</dbReference>
<feature type="transmembrane region" description="Helical" evidence="7">
    <location>
        <begin position="234"/>
        <end position="258"/>
    </location>
</feature>
<feature type="transmembrane region" description="Helical" evidence="7">
    <location>
        <begin position="302"/>
        <end position="324"/>
    </location>
</feature>
<dbReference type="InterPro" id="IPR036291">
    <property type="entry name" value="NAD(P)-bd_dom_sf"/>
</dbReference>
<feature type="transmembrane region" description="Helical" evidence="7">
    <location>
        <begin position="460"/>
        <end position="480"/>
    </location>
</feature>
<dbReference type="GO" id="GO:0022857">
    <property type="term" value="F:transmembrane transporter activity"/>
    <property type="evidence" value="ECO:0007669"/>
    <property type="project" value="InterPro"/>
</dbReference>
<dbReference type="Pfam" id="PF07690">
    <property type="entry name" value="MFS_1"/>
    <property type="match status" value="1"/>
</dbReference>
<dbReference type="InterPro" id="IPR011701">
    <property type="entry name" value="MFS"/>
</dbReference>
<dbReference type="Gene3D" id="3.40.50.720">
    <property type="entry name" value="NAD(P)-binding Rossmann-like Domain"/>
    <property type="match status" value="2"/>
</dbReference>
<keyword evidence="4 7" id="KW-1133">Transmembrane helix</keyword>
<feature type="transmembrane region" description="Helical" evidence="7">
    <location>
        <begin position="433"/>
        <end position="454"/>
    </location>
</feature>